<feature type="compositionally biased region" description="Basic residues" evidence="7">
    <location>
        <begin position="250"/>
        <end position="260"/>
    </location>
</feature>
<evidence type="ECO:0000259" key="8">
    <source>
        <dbReference type="PROSITE" id="PS51755"/>
    </source>
</evidence>
<gene>
    <name evidence="9" type="ORF">QWM81_10330</name>
</gene>
<dbReference type="Gene3D" id="1.10.10.10">
    <property type="entry name" value="Winged helix-like DNA-binding domain superfamily/Winged helix DNA-binding domain"/>
    <property type="match status" value="1"/>
</dbReference>
<dbReference type="SMART" id="SM01043">
    <property type="entry name" value="BTAD"/>
    <property type="match status" value="1"/>
</dbReference>
<dbReference type="PANTHER" id="PTHR35807:SF1">
    <property type="entry name" value="TRANSCRIPTIONAL REGULATOR REDD"/>
    <property type="match status" value="1"/>
</dbReference>
<evidence type="ECO:0000256" key="6">
    <source>
        <dbReference type="PROSITE-ProRule" id="PRU01091"/>
    </source>
</evidence>
<name>A0ABT7Z4L0_9ACTN</name>
<dbReference type="InterPro" id="IPR016032">
    <property type="entry name" value="Sig_transdc_resp-reg_C-effctor"/>
</dbReference>
<dbReference type="SUPFAM" id="SSF46894">
    <property type="entry name" value="C-terminal effector domain of the bipartite response regulators"/>
    <property type="match status" value="1"/>
</dbReference>
<dbReference type="Gene3D" id="1.25.40.10">
    <property type="entry name" value="Tetratricopeptide repeat domain"/>
    <property type="match status" value="1"/>
</dbReference>
<evidence type="ECO:0000256" key="7">
    <source>
        <dbReference type="SAM" id="MobiDB-lite"/>
    </source>
</evidence>
<dbReference type="PANTHER" id="PTHR35807">
    <property type="entry name" value="TRANSCRIPTIONAL REGULATOR REDD-RELATED"/>
    <property type="match status" value="1"/>
</dbReference>
<dbReference type="Pfam" id="PF03704">
    <property type="entry name" value="BTAD"/>
    <property type="match status" value="1"/>
</dbReference>
<evidence type="ECO:0000256" key="3">
    <source>
        <dbReference type="ARBA" id="ARBA00023015"/>
    </source>
</evidence>
<keyword evidence="3" id="KW-0805">Transcription regulation</keyword>
<dbReference type="InterPro" id="IPR005158">
    <property type="entry name" value="BTAD"/>
</dbReference>
<dbReference type="EMBL" id="JAUEPL010000011">
    <property type="protein sequence ID" value="MDN3294439.1"/>
    <property type="molecule type" value="Genomic_DNA"/>
</dbReference>
<evidence type="ECO:0000256" key="5">
    <source>
        <dbReference type="ARBA" id="ARBA00023163"/>
    </source>
</evidence>
<comment type="caution">
    <text evidence="9">The sequence shown here is derived from an EMBL/GenBank/DDBJ whole genome shotgun (WGS) entry which is preliminary data.</text>
</comment>
<dbReference type="InterPro" id="IPR011990">
    <property type="entry name" value="TPR-like_helical_dom_sf"/>
</dbReference>
<dbReference type="InterPro" id="IPR036388">
    <property type="entry name" value="WH-like_DNA-bd_sf"/>
</dbReference>
<sequence>MYVRGGRQRTLLVMLLLNANVTVSKEQLIDEIWGERPPAQVDNALQAVATRLRRSLDSWYGPGCAKERLGTEQSGYRLHLAEDELDLLCFEALCSEARRLGQVDHAAASAKLDEALALWRGPALQGVAGGLLCRSAATRLDEVRLLTLEEKFNLEIQGGRYQMAVAELCRMTILHPLHERFSEQLMIALYRAGRTAEALDAYRRLHTVLRTELGLDPSPVLQARMQAILQHDMPVPNPPMAHLPAAPSSRRSRRRSGSRG</sequence>
<proteinExistence type="inferred from homology"/>
<dbReference type="CDD" id="cd15831">
    <property type="entry name" value="BTAD"/>
    <property type="match status" value="1"/>
</dbReference>
<feature type="domain" description="OmpR/PhoB-type" evidence="8">
    <location>
        <begin position="1"/>
        <end position="80"/>
    </location>
</feature>
<dbReference type="PROSITE" id="PS51755">
    <property type="entry name" value="OMPR_PHOB"/>
    <property type="match status" value="1"/>
</dbReference>
<evidence type="ECO:0000256" key="4">
    <source>
        <dbReference type="ARBA" id="ARBA00023125"/>
    </source>
</evidence>
<dbReference type="InterPro" id="IPR051677">
    <property type="entry name" value="AfsR-DnrI-RedD_regulator"/>
</dbReference>
<keyword evidence="5" id="KW-0804">Transcription</keyword>
<evidence type="ECO:0000256" key="2">
    <source>
        <dbReference type="ARBA" id="ARBA00023012"/>
    </source>
</evidence>
<reference evidence="9" key="1">
    <citation type="submission" date="2023-06" db="EMBL/GenBank/DDBJ databases">
        <title>WGS-Sequencing of Streptomyces ficellus isolate 21 collected from sand in Gara Djebilet Iron Mine in Algeria.</title>
        <authorList>
            <person name="Zegers G.P."/>
            <person name="Gomez A."/>
            <person name="Gueddou A."/>
            <person name="Zahara A.F."/>
            <person name="Worth M."/>
            <person name="Sevigny J.L."/>
            <person name="Tisa L."/>
        </authorList>
    </citation>
    <scope>NUCLEOTIDE SEQUENCE</scope>
    <source>
        <strain evidence="9">AS11</strain>
    </source>
</reference>
<evidence type="ECO:0000313" key="10">
    <source>
        <dbReference type="Proteomes" id="UP001174050"/>
    </source>
</evidence>
<keyword evidence="4 6" id="KW-0238">DNA-binding</keyword>
<evidence type="ECO:0000313" key="9">
    <source>
        <dbReference type="EMBL" id="MDN3294439.1"/>
    </source>
</evidence>
<dbReference type="Pfam" id="PF00486">
    <property type="entry name" value="Trans_reg_C"/>
    <property type="match status" value="1"/>
</dbReference>
<organism evidence="9 10">
    <name type="scientific">Streptomyces ficellus</name>
    <dbReference type="NCBI Taxonomy" id="1977088"/>
    <lineage>
        <taxon>Bacteria</taxon>
        <taxon>Bacillati</taxon>
        <taxon>Actinomycetota</taxon>
        <taxon>Actinomycetes</taxon>
        <taxon>Kitasatosporales</taxon>
        <taxon>Streptomycetaceae</taxon>
        <taxon>Streptomyces</taxon>
    </lineage>
</organism>
<protein>
    <submittedName>
        <fullName evidence="9">AfsR/SARP family transcriptional regulator</fullName>
    </submittedName>
</protein>
<dbReference type="InterPro" id="IPR001867">
    <property type="entry name" value="OmpR/PhoB-type_DNA-bd"/>
</dbReference>
<keyword evidence="2" id="KW-0902">Two-component regulatory system</keyword>
<comment type="similarity">
    <text evidence="1">Belongs to the AfsR/DnrI/RedD regulatory family.</text>
</comment>
<dbReference type="SMART" id="SM00862">
    <property type="entry name" value="Trans_reg_C"/>
    <property type="match status" value="1"/>
</dbReference>
<feature type="region of interest" description="Disordered" evidence="7">
    <location>
        <begin position="234"/>
        <end position="260"/>
    </location>
</feature>
<feature type="DNA-binding region" description="OmpR/PhoB-type" evidence="6">
    <location>
        <begin position="1"/>
        <end position="80"/>
    </location>
</feature>
<dbReference type="Proteomes" id="UP001174050">
    <property type="component" value="Unassembled WGS sequence"/>
</dbReference>
<accession>A0ABT7Z4L0</accession>
<dbReference type="SUPFAM" id="SSF48452">
    <property type="entry name" value="TPR-like"/>
    <property type="match status" value="1"/>
</dbReference>
<keyword evidence="10" id="KW-1185">Reference proteome</keyword>
<evidence type="ECO:0000256" key="1">
    <source>
        <dbReference type="ARBA" id="ARBA00005820"/>
    </source>
</evidence>